<dbReference type="PANTHER" id="PTHR33705">
    <property type="entry name" value="PHOSPHOCARRIER PROTEIN HPR"/>
    <property type="match status" value="1"/>
</dbReference>
<dbReference type="InterPro" id="IPR050399">
    <property type="entry name" value="HPr"/>
</dbReference>
<keyword evidence="3" id="KW-0963">Cytoplasm</keyword>
<comment type="similarity">
    <text evidence="2">Belongs to the HPr family.</text>
</comment>
<dbReference type="InterPro" id="IPR002114">
    <property type="entry name" value="PTS_HPr_Ser_P_site"/>
</dbReference>
<dbReference type="GO" id="GO:0005737">
    <property type="term" value="C:cytoplasm"/>
    <property type="evidence" value="ECO:0007669"/>
    <property type="project" value="UniProtKB-SubCell"/>
</dbReference>
<evidence type="ECO:0000259" key="5">
    <source>
        <dbReference type="PROSITE" id="PS51350"/>
    </source>
</evidence>
<evidence type="ECO:0000256" key="3">
    <source>
        <dbReference type="ARBA" id="ARBA00022490"/>
    </source>
</evidence>
<dbReference type="Gene3D" id="3.30.1340.10">
    <property type="entry name" value="HPr-like"/>
    <property type="match status" value="1"/>
</dbReference>
<evidence type="ECO:0000313" key="7">
    <source>
        <dbReference type="Proteomes" id="UP000593765"/>
    </source>
</evidence>
<dbReference type="PRINTS" id="PR00107">
    <property type="entry name" value="PHOSPHOCPHPR"/>
</dbReference>
<dbReference type="Proteomes" id="UP000593765">
    <property type="component" value="Chromosome"/>
</dbReference>
<dbReference type="AlphaFoldDB" id="A0A7M2X125"/>
<dbReference type="GO" id="GO:0009401">
    <property type="term" value="P:phosphoenolpyruvate-dependent sugar phosphotransferase system"/>
    <property type="evidence" value="ECO:0007669"/>
    <property type="project" value="UniProtKB-KW"/>
</dbReference>
<dbReference type="InterPro" id="IPR000032">
    <property type="entry name" value="HPr-like"/>
</dbReference>
<dbReference type="InterPro" id="IPR035895">
    <property type="entry name" value="HPr-like_sf"/>
</dbReference>
<keyword evidence="7" id="KW-1185">Reference proteome</keyword>
<accession>A0A7M2X125</accession>
<keyword evidence="4" id="KW-0598">Phosphotransferase system</keyword>
<reference evidence="6 7" key="1">
    <citation type="submission" date="2020-10" db="EMBL/GenBank/DDBJ databases">
        <title>Wide distribution of Phycisphaera-like planctomycetes from WD2101 soil group in peatlands and genome analysis of the first cultivated representative.</title>
        <authorList>
            <person name="Dedysh S.N."/>
            <person name="Beletsky A.V."/>
            <person name="Ivanova A."/>
            <person name="Kulichevskaya I.S."/>
            <person name="Suzina N.E."/>
            <person name="Philippov D.A."/>
            <person name="Rakitin A.L."/>
            <person name="Mardanov A.V."/>
            <person name="Ravin N.V."/>
        </authorList>
    </citation>
    <scope>NUCLEOTIDE SEQUENCE [LARGE SCALE GENOMIC DNA]</scope>
    <source>
        <strain evidence="6 7">M1803</strain>
    </source>
</reference>
<feature type="domain" description="HPr" evidence="5">
    <location>
        <begin position="3"/>
        <end position="105"/>
    </location>
</feature>
<gene>
    <name evidence="6" type="ORF">IPV69_08435</name>
</gene>
<dbReference type="RefSeq" id="WP_206294616.1">
    <property type="nucleotide sequence ID" value="NZ_CP063458.1"/>
</dbReference>
<proteinExistence type="inferred from homology"/>
<dbReference type="Pfam" id="PF00381">
    <property type="entry name" value="PTS-HPr"/>
    <property type="match status" value="1"/>
</dbReference>
<evidence type="ECO:0000256" key="1">
    <source>
        <dbReference type="ARBA" id="ARBA00004496"/>
    </source>
</evidence>
<dbReference type="PROSITE" id="PS51350">
    <property type="entry name" value="PTS_HPR_DOM"/>
    <property type="match status" value="1"/>
</dbReference>
<sequence>MPFVSRDIVVSNKLGLHARPAMQFVDLANQFASNITVRKAAIPAGANPDEQPAEDAVDADGKSVMQMIILAATEGTTLKIEAEGEDAEKAVRELAELFDSKFGEE</sequence>
<dbReference type="KEGG" id="hbs:IPV69_08435"/>
<dbReference type="PROSITE" id="PS00369">
    <property type="entry name" value="PTS_HPR_HIS"/>
    <property type="match status" value="1"/>
</dbReference>
<dbReference type="CDD" id="cd00367">
    <property type="entry name" value="PTS-HPr_like"/>
    <property type="match status" value="1"/>
</dbReference>
<comment type="subcellular location">
    <subcellularLocation>
        <location evidence="1">Cytoplasm</location>
    </subcellularLocation>
</comment>
<dbReference type="PANTHER" id="PTHR33705:SF2">
    <property type="entry name" value="PHOSPHOCARRIER PROTEIN NPR"/>
    <property type="match status" value="1"/>
</dbReference>
<organism evidence="6 7">
    <name type="scientific">Humisphaera borealis</name>
    <dbReference type="NCBI Taxonomy" id="2807512"/>
    <lineage>
        <taxon>Bacteria</taxon>
        <taxon>Pseudomonadati</taxon>
        <taxon>Planctomycetota</taxon>
        <taxon>Phycisphaerae</taxon>
        <taxon>Tepidisphaerales</taxon>
        <taxon>Tepidisphaeraceae</taxon>
        <taxon>Humisphaera</taxon>
    </lineage>
</organism>
<name>A0A7M2X125_9BACT</name>
<protein>
    <submittedName>
        <fullName evidence="6">HPr family phosphocarrier protein</fullName>
    </submittedName>
</protein>
<dbReference type="InterPro" id="IPR001020">
    <property type="entry name" value="PTS_HPr_His_P_site"/>
</dbReference>
<evidence type="ECO:0000256" key="4">
    <source>
        <dbReference type="ARBA" id="ARBA00022683"/>
    </source>
</evidence>
<dbReference type="SUPFAM" id="SSF55594">
    <property type="entry name" value="HPr-like"/>
    <property type="match status" value="1"/>
</dbReference>
<dbReference type="PROSITE" id="PS00589">
    <property type="entry name" value="PTS_HPR_SER"/>
    <property type="match status" value="1"/>
</dbReference>
<evidence type="ECO:0000256" key="2">
    <source>
        <dbReference type="ARBA" id="ARBA00010736"/>
    </source>
</evidence>
<dbReference type="EMBL" id="CP063458">
    <property type="protein sequence ID" value="QOV91364.1"/>
    <property type="molecule type" value="Genomic_DNA"/>
</dbReference>
<evidence type="ECO:0000313" key="6">
    <source>
        <dbReference type="EMBL" id="QOV91364.1"/>
    </source>
</evidence>